<dbReference type="SUPFAM" id="SSF88723">
    <property type="entry name" value="PIN domain-like"/>
    <property type="match status" value="1"/>
</dbReference>
<keyword evidence="3" id="KW-0540">Nuclease</keyword>
<evidence type="ECO:0000256" key="2">
    <source>
        <dbReference type="ARBA" id="ARBA00022649"/>
    </source>
</evidence>
<dbReference type="HOGENOM" id="CLU_118482_5_1_6"/>
<evidence type="ECO:0000313" key="10">
    <source>
        <dbReference type="Proteomes" id="UP000031623"/>
    </source>
</evidence>
<comment type="similarity">
    <text evidence="7">Belongs to the PINc/VapC protein family.</text>
</comment>
<accession>A0A090AGE3</accession>
<dbReference type="InterPro" id="IPR050556">
    <property type="entry name" value="Type_II_TA_system_RNase"/>
</dbReference>
<dbReference type="PANTHER" id="PTHR33653">
    <property type="entry name" value="RIBONUCLEASE VAPC2"/>
    <property type="match status" value="1"/>
</dbReference>
<keyword evidence="6" id="KW-0460">Magnesium</keyword>
<comment type="cofactor">
    <cofactor evidence="1">
        <name>Mg(2+)</name>
        <dbReference type="ChEBI" id="CHEBI:18420"/>
    </cofactor>
</comment>
<dbReference type="GO" id="GO:0004518">
    <property type="term" value="F:nuclease activity"/>
    <property type="evidence" value="ECO:0007669"/>
    <property type="project" value="UniProtKB-KW"/>
</dbReference>
<dbReference type="CDD" id="cd18747">
    <property type="entry name" value="PIN_VapC4-5_FitB-like"/>
    <property type="match status" value="1"/>
</dbReference>
<dbReference type="InterPro" id="IPR002716">
    <property type="entry name" value="PIN_dom"/>
</dbReference>
<dbReference type="AlphaFoldDB" id="A0A090AGE3"/>
<keyword evidence="2" id="KW-1277">Toxin-antitoxin system</keyword>
<dbReference type="GO" id="GO:0016787">
    <property type="term" value="F:hydrolase activity"/>
    <property type="evidence" value="ECO:0007669"/>
    <property type="project" value="UniProtKB-KW"/>
</dbReference>
<dbReference type="PANTHER" id="PTHR33653:SF1">
    <property type="entry name" value="RIBONUCLEASE VAPC2"/>
    <property type="match status" value="1"/>
</dbReference>
<dbReference type="Proteomes" id="UP000031623">
    <property type="component" value="Chromosome"/>
</dbReference>
<sequence length="143" mass="16360">MKRFLLDTNILSQPTHPTPHPSVLAKLAEHRQEVATAAVVWYELWYGCRRLPPSRKRQRIEAYLLALLNTDLPILPYTPQAADWHAKERTRLTSLGKTPTFADGQIAAIAYVHGLILVTRNQSDFANFENLLIENWFADEPAR</sequence>
<keyword evidence="10" id="KW-1185">Reference proteome</keyword>
<evidence type="ECO:0000313" key="9">
    <source>
        <dbReference type="EMBL" id="BAP56239.1"/>
    </source>
</evidence>
<evidence type="ECO:0000256" key="5">
    <source>
        <dbReference type="ARBA" id="ARBA00022801"/>
    </source>
</evidence>
<evidence type="ECO:0000256" key="3">
    <source>
        <dbReference type="ARBA" id="ARBA00022722"/>
    </source>
</evidence>
<dbReference type="InterPro" id="IPR029060">
    <property type="entry name" value="PIN-like_dom_sf"/>
</dbReference>
<name>A0A090AGE3_9GAMM</name>
<dbReference type="GO" id="GO:0046872">
    <property type="term" value="F:metal ion binding"/>
    <property type="evidence" value="ECO:0007669"/>
    <property type="project" value="UniProtKB-KW"/>
</dbReference>
<organism evidence="9 10">
    <name type="scientific">Thioploca ingrica</name>
    <dbReference type="NCBI Taxonomy" id="40754"/>
    <lineage>
        <taxon>Bacteria</taxon>
        <taxon>Pseudomonadati</taxon>
        <taxon>Pseudomonadota</taxon>
        <taxon>Gammaproteobacteria</taxon>
        <taxon>Thiotrichales</taxon>
        <taxon>Thiotrichaceae</taxon>
        <taxon>Thioploca</taxon>
    </lineage>
</organism>
<gene>
    <name evidence="9" type="ORF">THII_1942</name>
</gene>
<dbReference type="OrthoDB" id="9804823at2"/>
<evidence type="ECO:0000259" key="8">
    <source>
        <dbReference type="Pfam" id="PF01850"/>
    </source>
</evidence>
<evidence type="ECO:0000256" key="7">
    <source>
        <dbReference type="ARBA" id="ARBA00038093"/>
    </source>
</evidence>
<proteinExistence type="inferred from homology"/>
<keyword evidence="5" id="KW-0378">Hydrolase</keyword>
<protein>
    <submittedName>
        <fullName evidence="9">PilT protein domain-containing protein</fullName>
    </submittedName>
</protein>
<keyword evidence="4" id="KW-0479">Metal-binding</keyword>
<dbReference type="Pfam" id="PF01850">
    <property type="entry name" value="PIN"/>
    <property type="match status" value="1"/>
</dbReference>
<reference evidence="9 10" key="1">
    <citation type="journal article" date="2014" name="ISME J.">
        <title>Ecophysiology of Thioploca ingrica as revealed by the complete genome sequence supplemented with proteomic evidence.</title>
        <authorList>
            <person name="Kojima H."/>
            <person name="Ogura Y."/>
            <person name="Yamamoto N."/>
            <person name="Togashi T."/>
            <person name="Mori H."/>
            <person name="Watanabe T."/>
            <person name="Nemoto F."/>
            <person name="Kurokawa K."/>
            <person name="Hayashi T."/>
            <person name="Fukui M."/>
        </authorList>
    </citation>
    <scope>NUCLEOTIDE SEQUENCE [LARGE SCALE GENOMIC DNA]</scope>
</reference>
<dbReference type="STRING" id="40754.THII_1942"/>
<feature type="domain" description="PIN" evidence="8">
    <location>
        <begin position="5"/>
        <end position="127"/>
    </location>
</feature>
<dbReference type="Gene3D" id="3.40.50.1010">
    <property type="entry name" value="5'-nuclease"/>
    <property type="match status" value="1"/>
</dbReference>
<dbReference type="EMBL" id="AP014633">
    <property type="protein sequence ID" value="BAP56239.1"/>
    <property type="molecule type" value="Genomic_DNA"/>
</dbReference>
<dbReference type="KEGG" id="tig:THII_1942"/>
<evidence type="ECO:0000256" key="6">
    <source>
        <dbReference type="ARBA" id="ARBA00022842"/>
    </source>
</evidence>
<evidence type="ECO:0000256" key="1">
    <source>
        <dbReference type="ARBA" id="ARBA00001946"/>
    </source>
</evidence>
<evidence type="ECO:0000256" key="4">
    <source>
        <dbReference type="ARBA" id="ARBA00022723"/>
    </source>
</evidence>